<sequence length="731" mass="78919">MAGLRGMWDDVVPDAGALADELAGRYVEKWRVAYRDRYLVDVLTALEPLEQLCTDPAAVRLAAWFHRAEHTRANTEQQDAEASAQLAEELLPTYGVTAVRTAEVARLVRLTGDRAQVHDANADVLLDAVDAVLADSQYSTFASELRRDTRFDAEARREQLRTMLASERIYRTQRAHERYDEAARANLTSELELLDQLTPSVWRGWQRTGLSVLAVLAAFVAFAAGAAAIGQPWQIPASESDPKWPAVVMALFAAAAVAGLWWAVRRSDRKARILTAVPAMIGLVCLVTVLLTVPRTTGASGVGQRVPLLVILSVLLILAGAAAFAATRFTPGVTRNRGQMLAALAAVVAVVLVTVYVIDPLQRAYMFSANEHVEGDRRPANLDAASVVVGSDRMWTNAGRLEFGATVATAHGIAIARGRGTVEMLDPATGKSRWRYLRANTNDDPELSVLDGGRKLLVRYDDFGYLVLDADTGRRTAGWRERTRDYDIDDNDPLITGKSVSKGSDKLYGTNFDGSNRWTYEPGRCTSMSAEAIAGMVVVGLARSCGNAPDQLIGLDVKSGKKRWIRDGSLSNLMAVGDLVVGVDGDGDGRKSRKLTAIDPSSGAVRWVSDLPSDRNCSVQLKPAADRVVLLSCPSLAERAIGTLVQYVDAADGRVVSAAKVGFAAGIRYAVTPGGRVFLMDNENVCRIAKISEGAQVEYVDLDRSVTCRQGVIAAGELILVSGRDGLIALR</sequence>
<gene>
    <name evidence="3" type="ORF">E0H50_10600</name>
</gene>
<dbReference type="InterPro" id="IPR011047">
    <property type="entry name" value="Quinoprotein_ADH-like_sf"/>
</dbReference>
<dbReference type="PANTHER" id="PTHR21174">
    <property type="match status" value="1"/>
</dbReference>
<dbReference type="InterPro" id="IPR018391">
    <property type="entry name" value="PQQ_b-propeller_rpt"/>
</dbReference>
<organism evidence="3 4">
    <name type="scientific">Kribbella sindirgiensis</name>
    <dbReference type="NCBI Taxonomy" id="1124744"/>
    <lineage>
        <taxon>Bacteria</taxon>
        <taxon>Bacillati</taxon>
        <taxon>Actinomycetota</taxon>
        <taxon>Actinomycetes</taxon>
        <taxon>Propionibacteriales</taxon>
        <taxon>Kribbellaceae</taxon>
        <taxon>Kribbella</taxon>
    </lineage>
</organism>
<dbReference type="Proteomes" id="UP000292695">
    <property type="component" value="Unassembled WGS sequence"/>
</dbReference>
<dbReference type="AlphaFoldDB" id="A0A4R0ITA8"/>
<dbReference type="InterPro" id="IPR015943">
    <property type="entry name" value="WD40/YVTN_repeat-like_dom_sf"/>
</dbReference>
<proteinExistence type="predicted"/>
<keyword evidence="1" id="KW-1133">Transmembrane helix</keyword>
<dbReference type="PANTHER" id="PTHR21174:SF0">
    <property type="entry name" value="HD PHOSPHOHYDROLASE FAMILY PROTEIN-RELATED"/>
    <property type="match status" value="1"/>
</dbReference>
<dbReference type="Gene3D" id="2.130.10.10">
    <property type="entry name" value="YVTN repeat-like/Quinoprotein amine dehydrogenase"/>
    <property type="match status" value="1"/>
</dbReference>
<dbReference type="SMART" id="SM00564">
    <property type="entry name" value="PQQ"/>
    <property type="match status" value="3"/>
</dbReference>
<accession>A0A4R0ITA8</accession>
<dbReference type="InterPro" id="IPR036259">
    <property type="entry name" value="MFS_trans_sf"/>
</dbReference>
<dbReference type="InterPro" id="IPR002372">
    <property type="entry name" value="PQQ_rpt_dom"/>
</dbReference>
<feature type="transmembrane region" description="Helical" evidence="1">
    <location>
        <begin position="306"/>
        <end position="326"/>
    </location>
</feature>
<dbReference type="OrthoDB" id="9808993at2"/>
<feature type="transmembrane region" description="Helical" evidence="1">
    <location>
        <begin position="210"/>
        <end position="229"/>
    </location>
</feature>
<feature type="domain" description="Pyrrolo-quinoline quinone repeat" evidence="2">
    <location>
        <begin position="500"/>
        <end position="616"/>
    </location>
</feature>
<dbReference type="SUPFAM" id="SSF50998">
    <property type="entry name" value="Quinoprotein alcohol dehydrogenase-like"/>
    <property type="match status" value="1"/>
</dbReference>
<name>A0A4R0ITA8_9ACTN</name>
<keyword evidence="1" id="KW-0472">Membrane</keyword>
<dbReference type="EMBL" id="SJKA01000003">
    <property type="protein sequence ID" value="TCC37113.1"/>
    <property type="molecule type" value="Genomic_DNA"/>
</dbReference>
<feature type="transmembrane region" description="Helical" evidence="1">
    <location>
        <begin position="273"/>
        <end position="294"/>
    </location>
</feature>
<dbReference type="InterPro" id="IPR009218">
    <property type="entry name" value="HD_phosphohydro"/>
</dbReference>
<evidence type="ECO:0000313" key="3">
    <source>
        <dbReference type="EMBL" id="TCC37113.1"/>
    </source>
</evidence>
<feature type="transmembrane region" description="Helical" evidence="1">
    <location>
        <begin position="244"/>
        <end position="264"/>
    </location>
</feature>
<reference evidence="3 4" key="1">
    <citation type="submission" date="2019-02" db="EMBL/GenBank/DDBJ databases">
        <title>Kribbella capetownensis sp. nov. and Kribbella speibonae sp. nov., isolated from soil.</title>
        <authorList>
            <person name="Curtis S.M."/>
            <person name="Norton I."/>
            <person name="Everest G.J."/>
            <person name="Meyers P.R."/>
        </authorList>
    </citation>
    <scope>NUCLEOTIDE SEQUENCE [LARGE SCALE GENOMIC DNA]</scope>
    <source>
        <strain evidence="3 4">DSM 27082</strain>
    </source>
</reference>
<dbReference type="Pfam" id="PF13360">
    <property type="entry name" value="PQQ_2"/>
    <property type="match status" value="1"/>
</dbReference>
<feature type="transmembrane region" description="Helical" evidence="1">
    <location>
        <begin position="338"/>
        <end position="358"/>
    </location>
</feature>
<evidence type="ECO:0000259" key="2">
    <source>
        <dbReference type="Pfam" id="PF13360"/>
    </source>
</evidence>
<dbReference type="SUPFAM" id="SSF103473">
    <property type="entry name" value="MFS general substrate transporter"/>
    <property type="match status" value="1"/>
</dbReference>
<keyword evidence="1" id="KW-0812">Transmembrane</keyword>
<comment type="caution">
    <text evidence="3">The sequence shown here is derived from an EMBL/GenBank/DDBJ whole genome shotgun (WGS) entry which is preliminary data.</text>
</comment>
<keyword evidence="4" id="KW-1185">Reference proteome</keyword>
<protein>
    <submittedName>
        <fullName evidence="3">Pyrrolo-quinoline quinone</fullName>
    </submittedName>
</protein>
<evidence type="ECO:0000256" key="1">
    <source>
        <dbReference type="SAM" id="Phobius"/>
    </source>
</evidence>
<dbReference type="SUPFAM" id="SSF109604">
    <property type="entry name" value="HD-domain/PDEase-like"/>
    <property type="match status" value="1"/>
</dbReference>
<dbReference type="Gene3D" id="1.10.3210.10">
    <property type="entry name" value="Hypothetical protein af1432"/>
    <property type="match status" value="1"/>
</dbReference>
<evidence type="ECO:0000313" key="4">
    <source>
        <dbReference type="Proteomes" id="UP000292695"/>
    </source>
</evidence>